<evidence type="ECO:0000313" key="2">
    <source>
        <dbReference type="EMBL" id="KAB4179769.1"/>
    </source>
</evidence>
<dbReference type="PANTHER" id="PTHR46401:SF2">
    <property type="entry name" value="GLYCOSYLTRANSFERASE WBBK-RELATED"/>
    <property type="match status" value="1"/>
</dbReference>
<dbReference type="RefSeq" id="WP_119962354.1">
    <property type="nucleotide sequence ID" value="NZ_BAABZM010000001.1"/>
</dbReference>
<comment type="caution">
    <text evidence="2">The sequence shown here is derived from an EMBL/GenBank/DDBJ whole genome shotgun (WGS) entry which is preliminary data.</text>
</comment>
<dbReference type="GO" id="GO:0016757">
    <property type="term" value="F:glycosyltransferase activity"/>
    <property type="evidence" value="ECO:0007669"/>
    <property type="project" value="TreeGrafter"/>
</dbReference>
<name>A0A7J5GS89_BACUN</name>
<dbReference type="SUPFAM" id="SSF53756">
    <property type="entry name" value="UDP-Glycosyltransferase/glycogen phosphorylase"/>
    <property type="match status" value="1"/>
</dbReference>
<sequence length="398" mass="46109">MKVLYLGCFCEPTISTFIKECTKGVITVSATTFQKALLAGCNECGIRPDYIVNVPDIGSFPFRCNNLFFSKSKFEYASIKGVNASFFNVTYLKKCSIYHAIMREAKLWLNKNREEKVTILVYSLIYPYLKAAVDLKRMYPNVQICCIVLDLPEYFGDSTSLLYRFLGNLETKRIYSLVPFVDSFVLLTKYMREKLDVGLRPSLLLEGIYNPVYIVPQKKRKKTILYTGKLDIRFGIRDLIKAFNDIDDSEFVLWICGFGLDRIFVEEAAKKDKRIIYWGVVEQKHVFEMQQQATLLVNPRKGHEEYTKYSFPSKTMEYMASGTPTIMYKLPGLPIEYEEYLVLLPDNSQKTLTAILKQWGSKTQAELYEFGEKAKRFILENKNSEIQASRLMNFIKHS</sequence>
<accession>A0A7J5GS89</accession>
<reference evidence="2 3" key="1">
    <citation type="journal article" date="2019" name="Nat. Med.">
        <title>A library of human gut bacterial isolates paired with longitudinal multiomics data enables mechanistic microbiome research.</title>
        <authorList>
            <person name="Poyet M."/>
            <person name="Groussin M."/>
            <person name="Gibbons S.M."/>
            <person name="Avila-Pacheco J."/>
            <person name="Jiang X."/>
            <person name="Kearney S.M."/>
            <person name="Perrotta A.R."/>
            <person name="Berdy B."/>
            <person name="Zhao S."/>
            <person name="Lieberman T.D."/>
            <person name="Swanson P.K."/>
            <person name="Smith M."/>
            <person name="Roesemann S."/>
            <person name="Alexander J.E."/>
            <person name="Rich S.A."/>
            <person name="Livny J."/>
            <person name="Vlamakis H."/>
            <person name="Clish C."/>
            <person name="Bullock K."/>
            <person name="Deik A."/>
            <person name="Scott J."/>
            <person name="Pierce K.A."/>
            <person name="Xavier R.J."/>
            <person name="Alm E.J."/>
        </authorList>
    </citation>
    <scope>NUCLEOTIDE SEQUENCE [LARGE SCALE GENOMIC DNA]</scope>
    <source>
        <strain evidence="2 3">BIOML-A19</strain>
    </source>
</reference>
<dbReference type="Gene3D" id="3.40.50.2000">
    <property type="entry name" value="Glycogen Phosphorylase B"/>
    <property type="match status" value="1"/>
</dbReference>
<dbReference type="Proteomes" id="UP000487221">
    <property type="component" value="Unassembled WGS sequence"/>
</dbReference>
<keyword evidence="1 2" id="KW-0808">Transferase</keyword>
<dbReference type="AlphaFoldDB" id="A0A7J5GS89"/>
<dbReference type="PANTHER" id="PTHR46401">
    <property type="entry name" value="GLYCOSYLTRANSFERASE WBBK-RELATED"/>
    <property type="match status" value="1"/>
</dbReference>
<proteinExistence type="predicted"/>
<protein>
    <submittedName>
        <fullName evidence="2">Glycosyltransferase family 4 protein</fullName>
    </submittedName>
</protein>
<organism evidence="2 3">
    <name type="scientific">Bacteroides uniformis</name>
    <dbReference type="NCBI Taxonomy" id="820"/>
    <lineage>
        <taxon>Bacteria</taxon>
        <taxon>Pseudomonadati</taxon>
        <taxon>Bacteroidota</taxon>
        <taxon>Bacteroidia</taxon>
        <taxon>Bacteroidales</taxon>
        <taxon>Bacteroidaceae</taxon>
        <taxon>Bacteroides</taxon>
    </lineage>
</organism>
<gene>
    <name evidence="2" type="ORF">GAQ44_22530</name>
</gene>
<dbReference type="EMBL" id="WCTY01000061">
    <property type="protein sequence ID" value="KAB4179769.1"/>
    <property type="molecule type" value="Genomic_DNA"/>
</dbReference>
<evidence type="ECO:0000313" key="3">
    <source>
        <dbReference type="Proteomes" id="UP000487221"/>
    </source>
</evidence>
<dbReference type="Pfam" id="PF13692">
    <property type="entry name" value="Glyco_trans_1_4"/>
    <property type="match status" value="1"/>
</dbReference>
<evidence type="ECO:0000256" key="1">
    <source>
        <dbReference type="ARBA" id="ARBA00022679"/>
    </source>
</evidence>